<dbReference type="GO" id="GO:0005783">
    <property type="term" value="C:endoplasmic reticulum"/>
    <property type="evidence" value="ECO:0007669"/>
    <property type="project" value="UniProtKB-SubCell"/>
</dbReference>
<comment type="caution">
    <text evidence="7">The sequence shown here is derived from an EMBL/GenBank/DDBJ whole genome shotgun (WGS) entry which is preliminary data.</text>
</comment>
<dbReference type="InterPro" id="IPR052374">
    <property type="entry name" value="SERAC1"/>
</dbReference>
<dbReference type="PANTHER" id="PTHR48182:SF2">
    <property type="entry name" value="PROTEIN SERAC1"/>
    <property type="match status" value="1"/>
</dbReference>
<keyword evidence="6" id="KW-0472">Membrane</keyword>
<evidence type="ECO:0000313" key="7">
    <source>
        <dbReference type="EMBL" id="PNP44402.1"/>
    </source>
</evidence>
<evidence type="ECO:0000256" key="5">
    <source>
        <dbReference type="ARBA" id="ARBA00023128"/>
    </source>
</evidence>
<reference evidence="7 8" key="1">
    <citation type="submission" date="2017-02" db="EMBL/GenBank/DDBJ databases">
        <title>Genomes of Trichoderma spp. with biocontrol activity.</title>
        <authorList>
            <person name="Gardiner D."/>
            <person name="Kazan K."/>
            <person name="Vos C."/>
            <person name="Harvey P."/>
        </authorList>
    </citation>
    <scope>NUCLEOTIDE SEQUENCE [LARGE SCALE GENOMIC DNA]</scope>
    <source>
        <strain evidence="7 8">A5MH</strain>
    </source>
</reference>
<comment type="subcellular location">
    <subcellularLocation>
        <location evidence="2">Endoplasmic reticulum</location>
    </subcellularLocation>
    <subcellularLocation>
        <location evidence="3">Membrane</location>
    </subcellularLocation>
    <subcellularLocation>
        <location evidence="1">Mitochondrion</location>
    </subcellularLocation>
</comment>
<dbReference type="PANTHER" id="PTHR48182">
    <property type="entry name" value="PROTEIN SERAC1"/>
    <property type="match status" value="1"/>
</dbReference>
<proteinExistence type="predicted"/>
<organism evidence="7 8">
    <name type="scientific">Trichoderma gamsii</name>
    <dbReference type="NCBI Taxonomy" id="398673"/>
    <lineage>
        <taxon>Eukaryota</taxon>
        <taxon>Fungi</taxon>
        <taxon>Dikarya</taxon>
        <taxon>Ascomycota</taxon>
        <taxon>Pezizomycotina</taxon>
        <taxon>Sordariomycetes</taxon>
        <taxon>Hypocreomycetidae</taxon>
        <taxon>Hypocreales</taxon>
        <taxon>Hypocreaceae</taxon>
        <taxon>Trichoderma</taxon>
    </lineage>
</organism>
<dbReference type="EMBL" id="MTYH01000035">
    <property type="protein sequence ID" value="PNP44402.1"/>
    <property type="molecule type" value="Genomic_DNA"/>
</dbReference>
<keyword evidence="4" id="KW-0256">Endoplasmic reticulum</keyword>
<gene>
    <name evidence="7" type="ORF">TGAMA5MH_04008</name>
</gene>
<evidence type="ECO:0000256" key="4">
    <source>
        <dbReference type="ARBA" id="ARBA00022824"/>
    </source>
</evidence>
<protein>
    <submittedName>
        <fullName evidence="7">Uncharacterized protein</fullName>
    </submittedName>
</protein>
<evidence type="ECO:0000256" key="3">
    <source>
        <dbReference type="ARBA" id="ARBA00004370"/>
    </source>
</evidence>
<sequence>MGKTFRVRGVPHGWNEDSLQSILKDKASSEPEIGSLATEVHGRTQTATLTFHDDSSQLQEILTVKKLKIPPRLLPKQSTRSASLVFDCDFGGITTFFIAVSGLGGHAFGSFKERGGDHMWLRDALPYDITGGDDNIPISRVMIHGYDSSLQKSDSFQNLEDLGTSFHSSLRSGLIVKETLISLSKSDDEEDQKLLRAVYGVAFFGVPHDGMDIKSLISMAGDGPNRFLLESIGNQSSQILGIYNRDFPHSLGGQGESKIICFYETLLSPTATLV</sequence>
<evidence type="ECO:0000256" key="6">
    <source>
        <dbReference type="ARBA" id="ARBA00023136"/>
    </source>
</evidence>
<dbReference type="GO" id="GO:0016020">
    <property type="term" value="C:membrane"/>
    <property type="evidence" value="ECO:0007669"/>
    <property type="project" value="UniProtKB-SubCell"/>
</dbReference>
<accession>A0A2K0TFV2</accession>
<evidence type="ECO:0000256" key="2">
    <source>
        <dbReference type="ARBA" id="ARBA00004240"/>
    </source>
</evidence>
<dbReference type="GO" id="GO:0005739">
    <property type="term" value="C:mitochondrion"/>
    <property type="evidence" value="ECO:0007669"/>
    <property type="project" value="UniProtKB-SubCell"/>
</dbReference>
<dbReference type="AlphaFoldDB" id="A0A2K0TFV2"/>
<dbReference type="OrthoDB" id="1658288at2759"/>
<keyword evidence="5" id="KW-0496">Mitochondrion</keyword>
<dbReference type="Proteomes" id="UP000236546">
    <property type="component" value="Unassembled WGS sequence"/>
</dbReference>
<evidence type="ECO:0000256" key="1">
    <source>
        <dbReference type="ARBA" id="ARBA00004173"/>
    </source>
</evidence>
<name>A0A2K0TFV2_9HYPO</name>
<evidence type="ECO:0000313" key="8">
    <source>
        <dbReference type="Proteomes" id="UP000236546"/>
    </source>
</evidence>